<keyword evidence="2" id="KW-1133">Transmembrane helix</keyword>
<accession>A0A3P7ECJ4</accession>
<evidence type="ECO:0000313" key="5">
    <source>
        <dbReference type="Proteomes" id="UP000270924"/>
    </source>
</evidence>
<dbReference type="InParanoid" id="A0A3P7ECJ4"/>
<sequence>GCSTRSRYDQKKLIPSNRFAELNDCTEAYWGYCRNGGICKMTADISERLIPVCSCPTGFRGRQCELINDPNIYFSRQQGQMEMAAMSGAMVAIIFVILFLSFVLYFYKRYMKYGMQGNNSLSTFNTLELSPPINQQKQDSDTIINNIERNEIMEANAKSSIHKKLVEKINHPTDVFEMSTLTGYPDTEYDQYRNLFNLATTSQNMSSRERNNNMILPEI</sequence>
<evidence type="ECO:0000256" key="1">
    <source>
        <dbReference type="PROSITE-ProRule" id="PRU00076"/>
    </source>
</evidence>
<reference evidence="4 5" key="1">
    <citation type="submission" date="2018-11" db="EMBL/GenBank/DDBJ databases">
        <authorList>
            <consortium name="Pathogen Informatics"/>
        </authorList>
    </citation>
    <scope>NUCLEOTIDE SEQUENCE [LARGE SCALE GENOMIC DNA]</scope>
</reference>
<dbReference type="Proteomes" id="UP000270924">
    <property type="component" value="Unassembled WGS sequence"/>
</dbReference>
<dbReference type="PANTHER" id="PTHR12332">
    <property type="entry name" value="KEREN-RELATED"/>
    <property type="match status" value="1"/>
</dbReference>
<dbReference type="GO" id="GO:0005154">
    <property type="term" value="F:epidermal growth factor receptor binding"/>
    <property type="evidence" value="ECO:0007669"/>
    <property type="project" value="InterPro"/>
</dbReference>
<dbReference type="EMBL" id="UYWW01005443">
    <property type="protein sequence ID" value="VDM14144.1"/>
    <property type="molecule type" value="Genomic_DNA"/>
</dbReference>
<dbReference type="InterPro" id="IPR000742">
    <property type="entry name" value="EGF"/>
</dbReference>
<keyword evidence="2" id="KW-0812">Transmembrane</keyword>
<dbReference type="CDD" id="cd00054">
    <property type="entry name" value="EGF_CA"/>
    <property type="match status" value="1"/>
</dbReference>
<name>A0A3P7ECJ4_WUCBA</name>
<dbReference type="InterPro" id="IPR043403">
    <property type="entry name" value="Gurken/Spitz"/>
</dbReference>
<dbReference type="OrthoDB" id="283575at2759"/>
<protein>
    <recommendedName>
        <fullName evidence="3">EGF-like domain-containing protein</fullName>
    </recommendedName>
</protein>
<keyword evidence="2" id="KW-0472">Membrane</keyword>
<dbReference type="AlphaFoldDB" id="A0A3P7ECJ4"/>
<keyword evidence="1" id="KW-0245">EGF-like domain</keyword>
<feature type="non-terminal residue" evidence="4">
    <location>
        <position position="1"/>
    </location>
</feature>
<evidence type="ECO:0000259" key="3">
    <source>
        <dbReference type="PROSITE" id="PS50026"/>
    </source>
</evidence>
<evidence type="ECO:0000256" key="2">
    <source>
        <dbReference type="SAM" id="Phobius"/>
    </source>
</evidence>
<keyword evidence="5" id="KW-1185">Reference proteome</keyword>
<keyword evidence="1" id="KW-1015">Disulfide bond</keyword>
<evidence type="ECO:0000313" key="4">
    <source>
        <dbReference type="EMBL" id="VDM14144.1"/>
    </source>
</evidence>
<dbReference type="GO" id="GO:0007173">
    <property type="term" value="P:epidermal growth factor receptor signaling pathway"/>
    <property type="evidence" value="ECO:0007669"/>
    <property type="project" value="InterPro"/>
</dbReference>
<dbReference type="SUPFAM" id="SSF57196">
    <property type="entry name" value="EGF/Laminin"/>
    <property type="match status" value="1"/>
</dbReference>
<dbReference type="PANTHER" id="PTHR12332:SF1">
    <property type="entry name" value="KEREN-RELATED"/>
    <property type="match status" value="1"/>
</dbReference>
<dbReference type="PROSITE" id="PS00022">
    <property type="entry name" value="EGF_1"/>
    <property type="match status" value="1"/>
</dbReference>
<gene>
    <name evidence="4" type="ORF">WBA_LOCUS7530</name>
</gene>
<dbReference type="Gene3D" id="2.10.25.10">
    <property type="entry name" value="Laminin"/>
    <property type="match status" value="1"/>
</dbReference>
<feature type="domain" description="EGF-like" evidence="3">
    <location>
        <begin position="21"/>
        <end position="65"/>
    </location>
</feature>
<feature type="disulfide bond" evidence="1">
    <location>
        <begin position="55"/>
        <end position="64"/>
    </location>
</feature>
<dbReference type="OMA" id="CELINDP"/>
<dbReference type="PROSITE" id="PS50026">
    <property type="entry name" value="EGF_3"/>
    <property type="match status" value="1"/>
</dbReference>
<comment type="caution">
    <text evidence="1">Lacks conserved residue(s) required for the propagation of feature annotation.</text>
</comment>
<proteinExistence type="predicted"/>
<dbReference type="GO" id="GO:0048018">
    <property type="term" value="F:receptor ligand activity"/>
    <property type="evidence" value="ECO:0007669"/>
    <property type="project" value="InterPro"/>
</dbReference>
<feature type="transmembrane region" description="Helical" evidence="2">
    <location>
        <begin position="83"/>
        <end position="107"/>
    </location>
</feature>
<organism evidence="4 5">
    <name type="scientific">Wuchereria bancrofti</name>
    <dbReference type="NCBI Taxonomy" id="6293"/>
    <lineage>
        <taxon>Eukaryota</taxon>
        <taxon>Metazoa</taxon>
        <taxon>Ecdysozoa</taxon>
        <taxon>Nematoda</taxon>
        <taxon>Chromadorea</taxon>
        <taxon>Rhabditida</taxon>
        <taxon>Spirurina</taxon>
        <taxon>Spiruromorpha</taxon>
        <taxon>Filarioidea</taxon>
        <taxon>Onchocercidae</taxon>
        <taxon>Wuchereria</taxon>
    </lineage>
</organism>
<dbReference type="PROSITE" id="PS01186">
    <property type="entry name" value="EGF_2"/>
    <property type="match status" value="1"/>
</dbReference>